<feature type="compositionally biased region" description="Basic and acidic residues" evidence="1">
    <location>
        <begin position="71"/>
        <end position="90"/>
    </location>
</feature>
<dbReference type="RefSeq" id="WP_111478161.1">
    <property type="nucleotide sequence ID" value="NZ_QHKM01000003.1"/>
</dbReference>
<sequence>MNTFLHPLRTLGAALLLAAGLSACSTGTESGDTNVERGTEKVARDPGAQTANGGIDTMRAQRDTAVSAQERLYDKSRERKDRDNDGKADQ</sequence>
<feature type="chain" id="PRO_5016293834" description="Lipoprotein" evidence="2">
    <location>
        <begin position="24"/>
        <end position="90"/>
    </location>
</feature>
<evidence type="ECO:0000256" key="1">
    <source>
        <dbReference type="SAM" id="MobiDB-lite"/>
    </source>
</evidence>
<feature type="region of interest" description="Disordered" evidence="1">
    <location>
        <begin position="26"/>
        <end position="90"/>
    </location>
</feature>
<evidence type="ECO:0000313" key="4">
    <source>
        <dbReference type="Proteomes" id="UP000248553"/>
    </source>
</evidence>
<keyword evidence="4" id="KW-1185">Reference proteome</keyword>
<dbReference type="OrthoDB" id="886878at2"/>
<proteinExistence type="predicted"/>
<comment type="caution">
    <text evidence="3">The sequence shown here is derived from an EMBL/GenBank/DDBJ whole genome shotgun (WGS) entry which is preliminary data.</text>
</comment>
<dbReference type="EMBL" id="QHKM01000003">
    <property type="protein sequence ID" value="RAK66727.1"/>
    <property type="molecule type" value="Genomic_DNA"/>
</dbReference>
<protein>
    <recommendedName>
        <fullName evidence="5">Lipoprotein</fullName>
    </recommendedName>
</protein>
<feature type="compositionally biased region" description="Basic and acidic residues" evidence="1">
    <location>
        <begin position="34"/>
        <end position="44"/>
    </location>
</feature>
<dbReference type="AlphaFoldDB" id="A0A328BIF2"/>
<dbReference type="Proteomes" id="UP000248553">
    <property type="component" value="Unassembled WGS sequence"/>
</dbReference>
<reference evidence="4" key="1">
    <citation type="submission" date="2018-05" db="EMBL/GenBank/DDBJ databases">
        <authorList>
            <person name="Nie L."/>
        </authorList>
    </citation>
    <scope>NUCLEOTIDE SEQUENCE [LARGE SCALE GENOMIC DNA]</scope>
    <source>
        <strain evidence="4">NL</strain>
    </source>
</reference>
<accession>A0A328BIF2</accession>
<evidence type="ECO:0008006" key="5">
    <source>
        <dbReference type="Google" id="ProtNLM"/>
    </source>
</evidence>
<evidence type="ECO:0000313" key="3">
    <source>
        <dbReference type="EMBL" id="RAK66727.1"/>
    </source>
</evidence>
<name>A0A328BIF2_9BACT</name>
<evidence type="ECO:0000256" key="2">
    <source>
        <dbReference type="SAM" id="SignalP"/>
    </source>
</evidence>
<gene>
    <name evidence="3" type="ORF">DLM85_10950</name>
</gene>
<keyword evidence="2" id="KW-0732">Signal</keyword>
<feature type="signal peptide" evidence="2">
    <location>
        <begin position="1"/>
        <end position="23"/>
    </location>
</feature>
<organism evidence="3 4">
    <name type="scientific">Hymenobacter edaphi</name>
    <dbReference type="NCBI Taxonomy" id="2211146"/>
    <lineage>
        <taxon>Bacteria</taxon>
        <taxon>Pseudomonadati</taxon>
        <taxon>Bacteroidota</taxon>
        <taxon>Cytophagia</taxon>
        <taxon>Cytophagales</taxon>
        <taxon>Hymenobacteraceae</taxon>
        <taxon>Hymenobacter</taxon>
    </lineage>
</organism>